<evidence type="ECO:0000313" key="2">
    <source>
        <dbReference type="Proteomes" id="UP000494245"/>
    </source>
</evidence>
<evidence type="ECO:0000313" key="1">
    <source>
        <dbReference type="EMBL" id="GFK92272.1"/>
    </source>
</evidence>
<keyword evidence="2" id="KW-1185">Reference proteome</keyword>
<dbReference type="NCBIfam" id="NF038262">
    <property type="entry name" value="SiaB_fam_kinase"/>
    <property type="match status" value="1"/>
</dbReference>
<dbReference type="Proteomes" id="UP000494245">
    <property type="component" value="Unassembled WGS sequence"/>
</dbReference>
<reference evidence="1 2" key="1">
    <citation type="submission" date="2020-04" db="EMBL/GenBank/DDBJ databases">
        <authorList>
            <consortium name="Desulfovibrio sp. FSS-1 genome sequencing consortium"/>
            <person name="Shimoshige H."/>
            <person name="Kobayashi H."/>
            <person name="Maekawa T."/>
        </authorList>
    </citation>
    <scope>NUCLEOTIDE SEQUENCE [LARGE SCALE GENOMIC DNA]</scope>
    <source>
        <strain evidence="1 2">SIID29052-01</strain>
    </source>
</reference>
<gene>
    <name evidence="1" type="ORF">NNJEOMEG_00094</name>
</gene>
<dbReference type="AlphaFoldDB" id="A0A6V8LHS6"/>
<protein>
    <submittedName>
        <fullName evidence="1">Uncharacterized protein</fullName>
    </submittedName>
</protein>
<name>A0A6V8LHS6_9BACT</name>
<organism evidence="1 2">
    <name type="scientific">Fundidesulfovibrio magnetotacticus</name>
    <dbReference type="NCBI Taxonomy" id="2730080"/>
    <lineage>
        <taxon>Bacteria</taxon>
        <taxon>Pseudomonadati</taxon>
        <taxon>Thermodesulfobacteriota</taxon>
        <taxon>Desulfovibrionia</taxon>
        <taxon>Desulfovibrionales</taxon>
        <taxon>Desulfovibrionaceae</taxon>
        <taxon>Fundidesulfovibrio</taxon>
    </lineage>
</organism>
<dbReference type="InterPro" id="IPR046239">
    <property type="entry name" value="DUF6272"/>
</dbReference>
<sequence length="180" mass="19681">MDLFRIRDAFGKAGIMICFNGPFSHSIIDEIGIAVRNHLTAQNLTKAAVLDVFAIFIELAQNVKNYNKVRDIPSDEASSAIITIARKDGRYAVTSGNVVHREDVAALTETIDSVNSLDAAGLRKLYKEQMRRATPPEALGAGLGILEMARRSTEKMTYAVSDMDGAMAFFSLTAYVSCKE</sequence>
<reference evidence="1 2" key="2">
    <citation type="submission" date="2020-05" db="EMBL/GenBank/DDBJ databases">
        <title>Draft genome sequence of Desulfovibrio sp. strainFSS-1.</title>
        <authorList>
            <person name="Shimoshige H."/>
            <person name="Kobayashi H."/>
            <person name="Maekawa T."/>
        </authorList>
    </citation>
    <scope>NUCLEOTIDE SEQUENCE [LARGE SCALE GENOMIC DNA]</scope>
    <source>
        <strain evidence="1 2">SIID29052-01</strain>
    </source>
</reference>
<accession>A0A6V8LHS6</accession>
<dbReference type="Pfam" id="PF19788">
    <property type="entry name" value="DUF6272"/>
    <property type="match status" value="1"/>
</dbReference>
<comment type="caution">
    <text evidence="1">The sequence shown here is derived from an EMBL/GenBank/DDBJ whole genome shotgun (WGS) entry which is preliminary data.</text>
</comment>
<dbReference type="EMBL" id="BLTE01000001">
    <property type="protein sequence ID" value="GFK92272.1"/>
    <property type="molecule type" value="Genomic_DNA"/>
</dbReference>
<dbReference type="RefSeq" id="WP_173080249.1">
    <property type="nucleotide sequence ID" value="NZ_BLTE01000001.1"/>
</dbReference>
<proteinExistence type="predicted"/>